<keyword evidence="3" id="KW-1185">Reference proteome</keyword>
<dbReference type="EMBL" id="RBKT01000001">
    <property type="protein sequence ID" value="RKR87038.1"/>
    <property type="molecule type" value="Genomic_DNA"/>
</dbReference>
<dbReference type="Pfam" id="PF00753">
    <property type="entry name" value="Lactamase_B"/>
    <property type="match status" value="1"/>
</dbReference>
<dbReference type="InterPro" id="IPR001279">
    <property type="entry name" value="Metallo-B-lactamas"/>
</dbReference>
<dbReference type="PANTHER" id="PTHR46233:SF1">
    <property type="entry name" value="CONSERVED PROTEIN"/>
    <property type="match status" value="1"/>
</dbReference>
<evidence type="ECO:0000313" key="2">
    <source>
        <dbReference type="EMBL" id="RKR87038.1"/>
    </source>
</evidence>
<dbReference type="InterPro" id="IPR036866">
    <property type="entry name" value="RibonucZ/Hydroxyglut_hydro"/>
</dbReference>
<accession>A0A495JET7</accession>
<dbReference type="GO" id="GO:0016787">
    <property type="term" value="F:hydrolase activity"/>
    <property type="evidence" value="ECO:0007669"/>
    <property type="project" value="UniProtKB-KW"/>
</dbReference>
<gene>
    <name evidence="2" type="ORF">BDK92_1310</name>
</gene>
<dbReference type="InterPro" id="IPR051453">
    <property type="entry name" value="MBL_Glyoxalase_II"/>
</dbReference>
<proteinExistence type="predicted"/>
<protein>
    <submittedName>
        <fullName evidence="2">Glyoxylase-like metal-dependent hydrolase (Beta-lactamase superfamily II)</fullName>
    </submittedName>
</protein>
<sequence length="216" mass="23059">MSYRGDVSTGGAPDVRELDSLIITKVSVGPMENNAYLVRCRSTGDQVLIDAANEAPRLLDLAGETGLSHVITTHRHMDHWVALEEVVAATGAVSLAHTADAEGLPIDSETLVDGDTVRVGGCALEVIHLVGHTPGSIALLYQDPAGIPHLFTGDSLFPGGPGKTTDPAHFESIMNDLESKVFGRLPDETWFYPGHGRDSTLGAERPSLGEWRARGW</sequence>
<dbReference type="PANTHER" id="PTHR46233">
    <property type="entry name" value="HYDROXYACYLGLUTATHIONE HYDROLASE GLOC"/>
    <property type="match status" value="1"/>
</dbReference>
<feature type="domain" description="Metallo-beta-lactamase" evidence="1">
    <location>
        <begin position="32"/>
        <end position="195"/>
    </location>
</feature>
<dbReference type="Gene3D" id="3.60.15.10">
    <property type="entry name" value="Ribonuclease Z/Hydroxyacylglutathione hydrolase-like"/>
    <property type="match status" value="1"/>
</dbReference>
<dbReference type="SMART" id="SM00849">
    <property type="entry name" value="Lactamase_B"/>
    <property type="match status" value="1"/>
</dbReference>
<organism evidence="2 3">
    <name type="scientific">Micromonospora pisi</name>
    <dbReference type="NCBI Taxonomy" id="589240"/>
    <lineage>
        <taxon>Bacteria</taxon>
        <taxon>Bacillati</taxon>
        <taxon>Actinomycetota</taxon>
        <taxon>Actinomycetes</taxon>
        <taxon>Micromonosporales</taxon>
        <taxon>Micromonosporaceae</taxon>
        <taxon>Micromonospora</taxon>
    </lineage>
</organism>
<reference evidence="2 3" key="1">
    <citation type="submission" date="2018-10" db="EMBL/GenBank/DDBJ databases">
        <title>Sequencing the genomes of 1000 actinobacteria strains.</title>
        <authorList>
            <person name="Klenk H.-P."/>
        </authorList>
    </citation>
    <scope>NUCLEOTIDE SEQUENCE [LARGE SCALE GENOMIC DNA]</scope>
    <source>
        <strain evidence="2 3">DSM 45175</strain>
    </source>
</reference>
<name>A0A495JET7_9ACTN</name>
<dbReference type="AlphaFoldDB" id="A0A495JET7"/>
<dbReference type="SUPFAM" id="SSF56281">
    <property type="entry name" value="Metallo-hydrolase/oxidoreductase"/>
    <property type="match status" value="1"/>
</dbReference>
<keyword evidence="2" id="KW-0378">Hydrolase</keyword>
<evidence type="ECO:0000313" key="3">
    <source>
        <dbReference type="Proteomes" id="UP000277671"/>
    </source>
</evidence>
<dbReference type="CDD" id="cd06262">
    <property type="entry name" value="metallo-hydrolase-like_MBL-fold"/>
    <property type="match status" value="1"/>
</dbReference>
<evidence type="ECO:0000259" key="1">
    <source>
        <dbReference type="SMART" id="SM00849"/>
    </source>
</evidence>
<comment type="caution">
    <text evidence="2">The sequence shown here is derived from an EMBL/GenBank/DDBJ whole genome shotgun (WGS) entry which is preliminary data.</text>
</comment>
<dbReference type="OrthoDB" id="2971563at2"/>
<dbReference type="RefSeq" id="WP_121155509.1">
    <property type="nucleotide sequence ID" value="NZ_RBKT01000001.1"/>
</dbReference>
<dbReference type="Proteomes" id="UP000277671">
    <property type="component" value="Unassembled WGS sequence"/>
</dbReference>